<dbReference type="AlphaFoldDB" id="A0A6J7ACG1"/>
<sequence>MRRSLTRGGAQALASFSVVALLGTAVYSLVSADPHCVGSVRCSLVNETTDPVTTDGASDTTLPGDTTTTTIKLPPKQYVAIGESVMEGAYVYMETGGISTFAKEGLGPEGVKNSVKNRRNEGVIGTGTVIVIQVGHNAQISQPQIDAIMAEVPADAGQVWFMTVHGDAAWVTGNNAVIRAIPLKYPSVKLIDWDKESAGTKLCSDGMHLTCGKGDATKIFYTNVILKALGLPTV</sequence>
<accession>A0A6J7ACG1</accession>
<organism evidence="1">
    <name type="scientific">freshwater metagenome</name>
    <dbReference type="NCBI Taxonomy" id="449393"/>
    <lineage>
        <taxon>unclassified sequences</taxon>
        <taxon>metagenomes</taxon>
        <taxon>ecological metagenomes</taxon>
    </lineage>
</organism>
<gene>
    <name evidence="1" type="ORF">UFOPK3099_02037</name>
</gene>
<reference evidence="1" key="1">
    <citation type="submission" date="2020-05" db="EMBL/GenBank/DDBJ databases">
        <authorList>
            <person name="Chiriac C."/>
            <person name="Salcher M."/>
            <person name="Ghai R."/>
            <person name="Kavagutti S V."/>
        </authorList>
    </citation>
    <scope>NUCLEOTIDE SEQUENCE</scope>
</reference>
<dbReference type="EMBL" id="CAFAAV010000179">
    <property type="protein sequence ID" value="CAB4830517.1"/>
    <property type="molecule type" value="Genomic_DNA"/>
</dbReference>
<proteinExistence type="predicted"/>
<name>A0A6J7ACG1_9ZZZZ</name>
<evidence type="ECO:0000313" key="1">
    <source>
        <dbReference type="EMBL" id="CAB4830517.1"/>
    </source>
</evidence>
<dbReference type="SUPFAM" id="SSF52266">
    <property type="entry name" value="SGNH hydrolase"/>
    <property type="match status" value="1"/>
</dbReference>
<protein>
    <submittedName>
        <fullName evidence="1">Unannotated protein</fullName>
    </submittedName>
</protein>